<feature type="compositionally biased region" description="Gly residues" evidence="1">
    <location>
        <begin position="357"/>
        <end position="369"/>
    </location>
</feature>
<protein>
    <submittedName>
        <fullName evidence="3">Uncharacterized protein</fullName>
    </submittedName>
</protein>
<reference evidence="3" key="1">
    <citation type="submission" date="2020-11" db="EMBL/GenBank/DDBJ databases">
        <authorList>
            <person name="Tran Van P."/>
        </authorList>
    </citation>
    <scope>NUCLEOTIDE SEQUENCE</scope>
</reference>
<feature type="region of interest" description="Disordered" evidence="1">
    <location>
        <begin position="233"/>
        <end position="255"/>
    </location>
</feature>
<evidence type="ECO:0000313" key="3">
    <source>
        <dbReference type="EMBL" id="CAD7431464.1"/>
    </source>
</evidence>
<accession>A0A7R9ECL0</accession>
<feature type="signal peptide" evidence="2">
    <location>
        <begin position="1"/>
        <end position="41"/>
    </location>
</feature>
<evidence type="ECO:0000256" key="1">
    <source>
        <dbReference type="SAM" id="MobiDB-lite"/>
    </source>
</evidence>
<feature type="region of interest" description="Disordered" evidence="1">
    <location>
        <begin position="343"/>
        <end position="369"/>
    </location>
</feature>
<dbReference type="EMBL" id="OB794978">
    <property type="protein sequence ID" value="CAD7431464.1"/>
    <property type="molecule type" value="Genomic_DNA"/>
</dbReference>
<sequence>MQRLLAASPSLVTCQHCLKTVPWHGVLSLLVVCVLLAGNQGTPGGAMTIPGEGDKDMYIPTAMVESQGRNLEDSDHNHPTIVLTVSSEPYQGKDEEDMVCATGGQLQVTSAVTPRLNLTVKHPLFDPRPGLVPGVVYQELRGTRQPVINFCEPHGVTNWSVRVGTCSRAPLLEASEHAFCLCLCLCLRNIIYLFPVLRLTVSENSTNRREAFNTYNRIGKVELEEVNPHLRGGRVENHLGKTTPSSPDRDSNLDLPVLNSRAQHDKRRFLGHSDFTSSSKSVSIGGGYVGDSDAGYTGDSGGWGRGCGDLKGGLRKSGGHMSILPNLTQQNLQFVDACKTRRHYRKRPDRTTDNGEIGVGGGSGEGGGTIKIGKESIMRRVVSVRQNGKKNALKEKKLTCREYTDQMLGTADQGKSELMIISVAATEETTYRFSVLSLVDDKGGGQFSNMWVDQLCPGEDWKVSGLLFDGIIVVYNWSLDTKQAMDENVHNITFQCAGVSTLQCETKLSHPFRDCRQLAAVNRPSLFCV</sequence>
<evidence type="ECO:0000256" key="2">
    <source>
        <dbReference type="SAM" id="SignalP"/>
    </source>
</evidence>
<keyword evidence="2" id="KW-0732">Signal</keyword>
<proteinExistence type="predicted"/>
<dbReference type="AlphaFoldDB" id="A0A7R9ECL0"/>
<organism evidence="3">
    <name type="scientific">Timema monikensis</name>
    <dbReference type="NCBI Taxonomy" id="170555"/>
    <lineage>
        <taxon>Eukaryota</taxon>
        <taxon>Metazoa</taxon>
        <taxon>Ecdysozoa</taxon>
        <taxon>Arthropoda</taxon>
        <taxon>Hexapoda</taxon>
        <taxon>Insecta</taxon>
        <taxon>Pterygota</taxon>
        <taxon>Neoptera</taxon>
        <taxon>Polyneoptera</taxon>
        <taxon>Phasmatodea</taxon>
        <taxon>Timematodea</taxon>
        <taxon>Timematoidea</taxon>
        <taxon>Timematidae</taxon>
        <taxon>Timema</taxon>
    </lineage>
</organism>
<gene>
    <name evidence="3" type="ORF">TMSB3V08_LOCUS8196</name>
</gene>
<feature type="chain" id="PRO_5030990808" evidence="2">
    <location>
        <begin position="42"/>
        <end position="529"/>
    </location>
</feature>
<name>A0A7R9ECL0_9NEOP</name>